<evidence type="ECO:0000256" key="1">
    <source>
        <dbReference type="SAM" id="Phobius"/>
    </source>
</evidence>
<feature type="non-terminal residue" evidence="3">
    <location>
        <position position="1"/>
    </location>
</feature>
<keyword evidence="1" id="KW-0472">Membrane</keyword>
<keyword evidence="1" id="KW-1133">Transmembrane helix</keyword>
<feature type="transmembrane region" description="Helical" evidence="1">
    <location>
        <begin position="7"/>
        <end position="30"/>
    </location>
</feature>
<evidence type="ECO:0000259" key="2">
    <source>
        <dbReference type="Pfam" id="PF00892"/>
    </source>
</evidence>
<dbReference type="EMBL" id="CAJVCH010531356">
    <property type="protein sequence ID" value="CAG7824004.1"/>
    <property type="molecule type" value="Genomic_DNA"/>
</dbReference>
<dbReference type="GO" id="GO:0016020">
    <property type="term" value="C:membrane"/>
    <property type="evidence" value="ECO:0007669"/>
    <property type="project" value="InterPro"/>
</dbReference>
<keyword evidence="1" id="KW-0812">Transmembrane</keyword>
<accession>A0A8J2KV50</accession>
<gene>
    <name evidence="3" type="ORF">AFUS01_LOCUS34187</name>
</gene>
<dbReference type="AlphaFoldDB" id="A0A8J2KV50"/>
<sequence>VHYSLTTFFFGAWGTFENLIVALALGIFSLPHGNKHWWLGGALAVLTFFGQISIILALKYEKAGPVTLIKTVDVLFGFLWQMLFFQLVPDLFSIVGASIVVCGVVVIGVRKWIGTLPEDDIIRIKFGFMLK</sequence>
<evidence type="ECO:0000313" key="3">
    <source>
        <dbReference type="EMBL" id="CAG7824004.1"/>
    </source>
</evidence>
<feature type="domain" description="EamA" evidence="2">
    <location>
        <begin position="5"/>
        <end position="107"/>
    </location>
</feature>
<reference evidence="3" key="1">
    <citation type="submission" date="2021-06" db="EMBL/GenBank/DDBJ databases">
        <authorList>
            <person name="Hodson N. C."/>
            <person name="Mongue J. A."/>
            <person name="Jaron S. K."/>
        </authorList>
    </citation>
    <scope>NUCLEOTIDE SEQUENCE</scope>
</reference>
<protein>
    <recommendedName>
        <fullName evidence="2">EamA domain-containing protein</fullName>
    </recommendedName>
</protein>
<name>A0A8J2KV50_9HEXA</name>
<feature type="transmembrane region" description="Helical" evidence="1">
    <location>
        <begin position="36"/>
        <end position="58"/>
    </location>
</feature>
<dbReference type="Proteomes" id="UP000708208">
    <property type="component" value="Unassembled WGS sequence"/>
</dbReference>
<keyword evidence="4" id="KW-1185">Reference proteome</keyword>
<organism evidence="3 4">
    <name type="scientific">Allacma fusca</name>
    <dbReference type="NCBI Taxonomy" id="39272"/>
    <lineage>
        <taxon>Eukaryota</taxon>
        <taxon>Metazoa</taxon>
        <taxon>Ecdysozoa</taxon>
        <taxon>Arthropoda</taxon>
        <taxon>Hexapoda</taxon>
        <taxon>Collembola</taxon>
        <taxon>Symphypleona</taxon>
        <taxon>Sminthuridae</taxon>
        <taxon>Allacma</taxon>
    </lineage>
</organism>
<evidence type="ECO:0000313" key="4">
    <source>
        <dbReference type="Proteomes" id="UP000708208"/>
    </source>
</evidence>
<dbReference type="OrthoDB" id="306876at2759"/>
<proteinExistence type="predicted"/>
<feature type="transmembrane region" description="Helical" evidence="1">
    <location>
        <begin position="65"/>
        <end position="85"/>
    </location>
</feature>
<dbReference type="InterPro" id="IPR000620">
    <property type="entry name" value="EamA_dom"/>
</dbReference>
<feature type="transmembrane region" description="Helical" evidence="1">
    <location>
        <begin position="91"/>
        <end position="109"/>
    </location>
</feature>
<dbReference type="Pfam" id="PF00892">
    <property type="entry name" value="EamA"/>
    <property type="match status" value="1"/>
</dbReference>
<comment type="caution">
    <text evidence="3">The sequence shown here is derived from an EMBL/GenBank/DDBJ whole genome shotgun (WGS) entry which is preliminary data.</text>
</comment>